<feature type="domain" description="RNA polymerase sigma-70 region 2" evidence="6">
    <location>
        <begin position="32"/>
        <end position="99"/>
    </location>
</feature>
<accession>A0ABP6H710</accession>
<dbReference type="InterPro" id="IPR014284">
    <property type="entry name" value="RNA_pol_sigma-70_dom"/>
</dbReference>
<name>A0ABP6H710_9MICO</name>
<dbReference type="InterPro" id="IPR036388">
    <property type="entry name" value="WH-like_DNA-bd_sf"/>
</dbReference>
<evidence type="ECO:0000256" key="4">
    <source>
        <dbReference type="ARBA" id="ARBA00023125"/>
    </source>
</evidence>
<organism evidence="7 8">
    <name type="scientific">Pedococcus aerophilus</name>
    <dbReference type="NCBI Taxonomy" id="436356"/>
    <lineage>
        <taxon>Bacteria</taxon>
        <taxon>Bacillati</taxon>
        <taxon>Actinomycetota</taxon>
        <taxon>Actinomycetes</taxon>
        <taxon>Micrococcales</taxon>
        <taxon>Intrasporangiaceae</taxon>
        <taxon>Pedococcus</taxon>
    </lineage>
</organism>
<dbReference type="NCBIfam" id="TIGR02937">
    <property type="entry name" value="sigma70-ECF"/>
    <property type="match status" value="1"/>
</dbReference>
<dbReference type="RefSeq" id="WP_344192640.1">
    <property type="nucleotide sequence ID" value="NZ_BAAARN010000001.1"/>
</dbReference>
<keyword evidence="4" id="KW-0238">DNA-binding</keyword>
<dbReference type="PANTHER" id="PTHR43133">
    <property type="entry name" value="RNA POLYMERASE ECF-TYPE SIGMA FACTO"/>
    <property type="match status" value="1"/>
</dbReference>
<dbReference type="Gene3D" id="1.10.1740.10">
    <property type="match status" value="1"/>
</dbReference>
<evidence type="ECO:0000256" key="5">
    <source>
        <dbReference type="ARBA" id="ARBA00023163"/>
    </source>
</evidence>
<dbReference type="SUPFAM" id="SSF88946">
    <property type="entry name" value="Sigma2 domain of RNA polymerase sigma factors"/>
    <property type="match status" value="1"/>
</dbReference>
<dbReference type="Proteomes" id="UP001501326">
    <property type="component" value="Unassembled WGS sequence"/>
</dbReference>
<dbReference type="EMBL" id="BAAARN010000001">
    <property type="protein sequence ID" value="GAA2736014.1"/>
    <property type="molecule type" value="Genomic_DNA"/>
</dbReference>
<dbReference type="InterPro" id="IPR013324">
    <property type="entry name" value="RNA_pol_sigma_r3/r4-like"/>
</dbReference>
<keyword evidence="3" id="KW-0731">Sigma factor</keyword>
<dbReference type="InterPro" id="IPR013325">
    <property type="entry name" value="RNA_pol_sigma_r2"/>
</dbReference>
<evidence type="ECO:0000313" key="8">
    <source>
        <dbReference type="Proteomes" id="UP001501326"/>
    </source>
</evidence>
<sequence length="198" mass="21616">MHTDGTTGGLAERAALAFAAYRSGDPEAMSDLVDATTPLLWHTARAQGLGSAAAEDVVQSTWLSLVRHQDSIQDPLAVLKWLTTTARREAWTVSRRARREDARDEVGELLEGAPTEVDGPEQVLVRGQEQVVLWRHFAALSERCQQLLRVVALAERPDYHHVAEALGMPVGSIGPTRGRCLAKLRAALTHDPAWEVAS</sequence>
<keyword evidence="2" id="KW-0805">Transcription regulation</keyword>
<dbReference type="InterPro" id="IPR007627">
    <property type="entry name" value="RNA_pol_sigma70_r2"/>
</dbReference>
<dbReference type="PANTHER" id="PTHR43133:SF8">
    <property type="entry name" value="RNA POLYMERASE SIGMA FACTOR HI_1459-RELATED"/>
    <property type="match status" value="1"/>
</dbReference>
<proteinExistence type="inferred from homology"/>
<evidence type="ECO:0000256" key="3">
    <source>
        <dbReference type="ARBA" id="ARBA00023082"/>
    </source>
</evidence>
<gene>
    <name evidence="7" type="ORF">GCM10009867_19680</name>
</gene>
<comment type="similarity">
    <text evidence="1">Belongs to the sigma-70 factor family. ECF subfamily.</text>
</comment>
<evidence type="ECO:0000313" key="7">
    <source>
        <dbReference type="EMBL" id="GAA2736014.1"/>
    </source>
</evidence>
<comment type="caution">
    <text evidence="7">The sequence shown here is derived from an EMBL/GenBank/DDBJ whole genome shotgun (WGS) entry which is preliminary data.</text>
</comment>
<protein>
    <submittedName>
        <fullName evidence="7">Sigma-70 family RNA polymerase sigma factor</fullName>
    </submittedName>
</protein>
<keyword evidence="8" id="KW-1185">Reference proteome</keyword>
<reference evidence="8" key="1">
    <citation type="journal article" date="2019" name="Int. J. Syst. Evol. Microbiol.">
        <title>The Global Catalogue of Microorganisms (GCM) 10K type strain sequencing project: providing services to taxonomists for standard genome sequencing and annotation.</title>
        <authorList>
            <consortium name="The Broad Institute Genomics Platform"/>
            <consortium name="The Broad Institute Genome Sequencing Center for Infectious Disease"/>
            <person name="Wu L."/>
            <person name="Ma J."/>
        </authorList>
    </citation>
    <scope>NUCLEOTIDE SEQUENCE [LARGE SCALE GENOMIC DNA]</scope>
    <source>
        <strain evidence="8">JCM 16378</strain>
    </source>
</reference>
<dbReference type="InterPro" id="IPR039425">
    <property type="entry name" value="RNA_pol_sigma-70-like"/>
</dbReference>
<evidence type="ECO:0000256" key="2">
    <source>
        <dbReference type="ARBA" id="ARBA00023015"/>
    </source>
</evidence>
<keyword evidence="5" id="KW-0804">Transcription</keyword>
<dbReference type="Pfam" id="PF04542">
    <property type="entry name" value="Sigma70_r2"/>
    <property type="match status" value="1"/>
</dbReference>
<dbReference type="Gene3D" id="1.10.10.10">
    <property type="entry name" value="Winged helix-like DNA-binding domain superfamily/Winged helix DNA-binding domain"/>
    <property type="match status" value="1"/>
</dbReference>
<evidence type="ECO:0000256" key="1">
    <source>
        <dbReference type="ARBA" id="ARBA00010641"/>
    </source>
</evidence>
<dbReference type="SUPFAM" id="SSF88659">
    <property type="entry name" value="Sigma3 and sigma4 domains of RNA polymerase sigma factors"/>
    <property type="match status" value="1"/>
</dbReference>
<evidence type="ECO:0000259" key="6">
    <source>
        <dbReference type="Pfam" id="PF04542"/>
    </source>
</evidence>